<dbReference type="EMBL" id="KQ965735">
    <property type="protein sequence ID" value="KXS20677.1"/>
    <property type="molecule type" value="Genomic_DNA"/>
</dbReference>
<dbReference type="Proteomes" id="UP000070544">
    <property type="component" value="Unassembled WGS sequence"/>
</dbReference>
<gene>
    <name evidence="1" type="ORF">M427DRAFT_380925</name>
</gene>
<keyword evidence="2" id="KW-1185">Reference proteome</keyword>
<accession>A0A139AVD7</accession>
<organism evidence="1 2">
    <name type="scientific">Gonapodya prolifera (strain JEL478)</name>
    <name type="common">Monoblepharis prolifera</name>
    <dbReference type="NCBI Taxonomy" id="1344416"/>
    <lineage>
        <taxon>Eukaryota</taxon>
        <taxon>Fungi</taxon>
        <taxon>Fungi incertae sedis</taxon>
        <taxon>Chytridiomycota</taxon>
        <taxon>Chytridiomycota incertae sedis</taxon>
        <taxon>Monoblepharidomycetes</taxon>
        <taxon>Monoblepharidales</taxon>
        <taxon>Gonapodyaceae</taxon>
        <taxon>Gonapodya</taxon>
    </lineage>
</organism>
<sequence>MERYIDEVKRNLQTIAAKLTEQAREWYPEATIRFATVSYRDHDKDIQYERTGLPDKLCVAVQPFSEDASIIENSLASLKAASGDDFAEAVEDALSILPELPWNPVAAKCVIWIGDACCHGWVKKVKSSGPLQTLKGLDFFPEGCPCGVVWEDALDGCRTMGIHIAACHTLPSTKNMSAVQKSLICVNRLFFNKVADRTSGRYIPLTDAKLLPMITLNHALTVLDVMRLQEAVALVAVSRGADLGQIAHVTGRQGFIHKIINELGYKTRKSVSDGKSLRLSFEEVTLQDINDAVTGMRKFMRACLARPCEEPVGQAEELLHLFIAAIDILTLQ</sequence>
<protein>
    <submittedName>
        <fullName evidence="1">Uncharacterized protein</fullName>
    </submittedName>
</protein>
<dbReference type="Gene3D" id="3.40.50.410">
    <property type="entry name" value="von Willebrand factor, type A domain"/>
    <property type="match status" value="1"/>
</dbReference>
<dbReference type="InterPro" id="IPR052969">
    <property type="entry name" value="Thr-specific_kinase-like"/>
</dbReference>
<dbReference type="InterPro" id="IPR036465">
    <property type="entry name" value="vWFA_dom_sf"/>
</dbReference>
<dbReference type="OrthoDB" id="29034at2759"/>
<dbReference type="AlphaFoldDB" id="A0A139AVD7"/>
<name>A0A139AVD7_GONPJ</name>
<proteinExistence type="predicted"/>
<dbReference type="PANTHER" id="PTHR47763">
    <property type="entry name" value="ALPHA-PROTEIN KINASE VWKA"/>
    <property type="match status" value="1"/>
</dbReference>
<evidence type="ECO:0000313" key="1">
    <source>
        <dbReference type="EMBL" id="KXS20677.1"/>
    </source>
</evidence>
<reference evidence="1 2" key="1">
    <citation type="journal article" date="2015" name="Genome Biol. Evol.">
        <title>Phylogenomic analyses indicate that early fungi evolved digesting cell walls of algal ancestors of land plants.</title>
        <authorList>
            <person name="Chang Y."/>
            <person name="Wang S."/>
            <person name="Sekimoto S."/>
            <person name="Aerts A.L."/>
            <person name="Choi C."/>
            <person name="Clum A."/>
            <person name="LaButti K.M."/>
            <person name="Lindquist E.A."/>
            <person name="Yee Ngan C."/>
            <person name="Ohm R.A."/>
            <person name="Salamov A.A."/>
            <person name="Grigoriev I.V."/>
            <person name="Spatafora J.W."/>
            <person name="Berbee M.L."/>
        </authorList>
    </citation>
    <scope>NUCLEOTIDE SEQUENCE [LARGE SCALE GENOMIC DNA]</scope>
    <source>
        <strain evidence="1 2">JEL478</strain>
    </source>
</reference>
<evidence type="ECO:0000313" key="2">
    <source>
        <dbReference type="Proteomes" id="UP000070544"/>
    </source>
</evidence>